<keyword evidence="3" id="KW-1185">Reference proteome</keyword>
<dbReference type="GeneID" id="8746679"/>
<dbReference type="Proteomes" id="UP000029780">
    <property type="component" value="Segment"/>
</dbReference>
<name>D2XB78_GBMV</name>
<proteinExistence type="predicted"/>
<organism evidence="2 3">
    <name type="scientific">Marseillevirus marseillevirus</name>
    <name type="common">GBM</name>
    <dbReference type="NCBI Taxonomy" id="694581"/>
    <lineage>
        <taxon>Viruses</taxon>
        <taxon>Varidnaviria</taxon>
        <taxon>Bamfordvirae</taxon>
        <taxon>Nucleocytoviricota</taxon>
        <taxon>Megaviricetes</taxon>
        <taxon>Pimascovirales</taxon>
        <taxon>Pimascovirales incertae sedis</taxon>
        <taxon>Marseilleviridae</taxon>
        <taxon>Marseillevirus</taxon>
        <taxon>Marseillevirus massiliense</taxon>
    </lineage>
</organism>
<evidence type="ECO:0000313" key="2">
    <source>
        <dbReference type="EMBL" id="ADB04205.1"/>
    </source>
</evidence>
<keyword evidence="1" id="KW-1133">Transmembrane helix</keyword>
<feature type="transmembrane region" description="Helical" evidence="1">
    <location>
        <begin position="79"/>
        <end position="98"/>
    </location>
</feature>
<protein>
    <submittedName>
        <fullName evidence="2">Uncharacterized protein</fullName>
    </submittedName>
</protein>
<accession>D2XB78</accession>
<dbReference type="KEGG" id="vg:8746679"/>
<evidence type="ECO:0000313" key="3">
    <source>
        <dbReference type="Proteomes" id="UP000029780"/>
    </source>
</evidence>
<dbReference type="EMBL" id="GU071086">
    <property type="protein sequence ID" value="ADB04205.1"/>
    <property type="molecule type" value="Genomic_DNA"/>
</dbReference>
<reference evidence="2 3" key="1">
    <citation type="journal article" date="2009" name="Proc. Natl. Acad. Sci. U.S.A.">
        <title>Giant Marseillevirus highlights the role of amoebae as a melting pot in emergence of chimeric microorganisms.</title>
        <authorList>
            <person name="Boyer M."/>
            <person name="Yutin N."/>
            <person name="Pagnier I."/>
            <person name="Barrassi L."/>
            <person name="Fournous G."/>
            <person name="Espinosa L."/>
            <person name="Robert C."/>
            <person name="Azza S."/>
            <person name="Sun S."/>
            <person name="Rossmann M.G."/>
            <person name="Suzan-Monti M."/>
            <person name="La Scola B."/>
            <person name="Koonin E.V."/>
            <person name="Raoult D."/>
        </authorList>
    </citation>
    <scope>NUCLEOTIDE SEQUENCE [LARGE SCALE GENOMIC DNA]</scope>
    <source>
        <strain evidence="2 3">T19</strain>
    </source>
</reference>
<keyword evidence="1" id="KW-0812">Transmembrane</keyword>
<organismHost>
    <name type="scientific">Acanthamoeba</name>
    <dbReference type="NCBI Taxonomy" id="5754"/>
</organismHost>
<feature type="transmembrane region" description="Helical" evidence="1">
    <location>
        <begin position="22"/>
        <end position="42"/>
    </location>
</feature>
<keyword evidence="1" id="KW-0472">Membrane</keyword>
<feature type="transmembrane region" description="Helical" evidence="1">
    <location>
        <begin position="54"/>
        <end position="73"/>
    </location>
</feature>
<gene>
    <name evidence="2" type="ORF">MAR_ORF443</name>
</gene>
<dbReference type="OrthoDB" id="36851at10239"/>
<sequence>MQDIEEAVAKTGTLGKVVALGVGLYCGFRTAVYASTAAFLLGPEVLGTFSKAPLTVAFAPWAYGSISAFSGIFFTNSLLVPWIWINYGIGALAGAYLVDKPKTLLPLVVLFAAFSLASR</sequence>
<dbReference type="RefSeq" id="YP_003407167.1">
    <property type="nucleotide sequence ID" value="NC_013756.1"/>
</dbReference>
<evidence type="ECO:0000256" key="1">
    <source>
        <dbReference type="SAM" id="Phobius"/>
    </source>
</evidence>